<organism evidence="1 2">
    <name type="scientific">Methyloglobulus morosus KoM1</name>
    <dbReference type="NCBI Taxonomy" id="1116472"/>
    <lineage>
        <taxon>Bacteria</taxon>
        <taxon>Pseudomonadati</taxon>
        <taxon>Pseudomonadota</taxon>
        <taxon>Gammaproteobacteria</taxon>
        <taxon>Methylococcales</taxon>
        <taxon>Methylococcaceae</taxon>
        <taxon>Methyloglobulus</taxon>
    </lineage>
</organism>
<dbReference type="PIRSF" id="PIRSF008502">
    <property type="entry name" value="UCP008502"/>
    <property type="match status" value="1"/>
</dbReference>
<dbReference type="SUPFAM" id="SSF160379">
    <property type="entry name" value="SP0830-like"/>
    <property type="match status" value="1"/>
</dbReference>
<proteinExistence type="predicted"/>
<gene>
    <name evidence="1" type="ORF">MGMO_139c00030</name>
</gene>
<dbReference type="Proteomes" id="UP000017842">
    <property type="component" value="Unassembled WGS sequence"/>
</dbReference>
<dbReference type="PANTHER" id="PTHR36439">
    <property type="entry name" value="BLL4334 PROTEIN"/>
    <property type="match status" value="1"/>
</dbReference>
<dbReference type="Gene3D" id="3.30.70.1280">
    <property type="entry name" value="SP0830-like domains"/>
    <property type="match status" value="1"/>
</dbReference>
<evidence type="ECO:0000313" key="1">
    <source>
        <dbReference type="EMBL" id="ESS69029.1"/>
    </source>
</evidence>
<dbReference type="STRING" id="1116472.MGMO_139c00030"/>
<evidence type="ECO:0000313" key="2">
    <source>
        <dbReference type="Proteomes" id="UP000017842"/>
    </source>
</evidence>
<sequence length="158" mass="17593">MKDIVAILDTLNYENIRTFIQSGNVIFQDKNTVNEKSADEIAKLVLEKNGFEPKVLLLSLEELQDAVANNPFATDKGKALHFFFLESQPQKPNTEQLTSMKAKSEEFLLTNKVFYLYAPEGIGRSKLAAGVEKALDVPITARNWNTVGALVSMAEITQ</sequence>
<dbReference type="Pfam" id="PF08002">
    <property type="entry name" value="DUF1697"/>
    <property type="match status" value="1"/>
</dbReference>
<reference evidence="1 2" key="1">
    <citation type="journal article" date="2013" name="Genome Announc.">
        <title>Draft Genome Sequence of the Methanotrophic Gammaproteobacterium Methyloglobulus morosus DSM 22980 Strain KoM1.</title>
        <authorList>
            <person name="Poehlein A."/>
            <person name="Deutzmann J.S."/>
            <person name="Daniel R."/>
            <person name="Simeonova D.D."/>
        </authorList>
    </citation>
    <scope>NUCLEOTIDE SEQUENCE [LARGE SCALE GENOMIC DNA]</scope>
    <source>
        <strain evidence="1 2">KoM1</strain>
    </source>
</reference>
<name>V5BML6_9GAMM</name>
<protein>
    <recommendedName>
        <fullName evidence="3">DUF1697 domain-containing protein</fullName>
    </recommendedName>
</protein>
<evidence type="ECO:0008006" key="3">
    <source>
        <dbReference type="Google" id="ProtNLM"/>
    </source>
</evidence>
<dbReference type="AlphaFoldDB" id="V5BML6"/>
<dbReference type="PATRIC" id="fig|1116472.3.peg.3474"/>
<comment type="caution">
    <text evidence="1">The sequence shown here is derived from an EMBL/GenBank/DDBJ whole genome shotgun (WGS) entry which is preliminary data.</text>
</comment>
<dbReference type="eggNOG" id="COG3797">
    <property type="taxonomic scope" value="Bacteria"/>
</dbReference>
<dbReference type="EMBL" id="AYLO01000129">
    <property type="protein sequence ID" value="ESS69029.1"/>
    <property type="molecule type" value="Genomic_DNA"/>
</dbReference>
<dbReference type="PANTHER" id="PTHR36439:SF1">
    <property type="entry name" value="DUF1697 DOMAIN-CONTAINING PROTEIN"/>
    <property type="match status" value="1"/>
</dbReference>
<keyword evidence="2" id="KW-1185">Reference proteome</keyword>
<accession>V5BML6</accession>
<dbReference type="InterPro" id="IPR012545">
    <property type="entry name" value="DUF1697"/>
</dbReference>